<dbReference type="InterPro" id="IPR050471">
    <property type="entry name" value="AB_hydrolase"/>
</dbReference>
<keyword evidence="3" id="KW-0378">Hydrolase</keyword>
<dbReference type="AlphaFoldDB" id="A0A5J5K9S3"/>
<dbReference type="RefSeq" id="WP_150930754.1">
    <property type="nucleotide sequence ID" value="NZ_VYTZ01000001.1"/>
</dbReference>
<comment type="caution">
    <text evidence="3">The sequence shown here is derived from an EMBL/GenBank/DDBJ whole genome shotgun (WGS) entry which is preliminary data.</text>
</comment>
<dbReference type="InterPro" id="IPR000073">
    <property type="entry name" value="AB_hydrolase_1"/>
</dbReference>
<dbReference type="GO" id="GO:0046503">
    <property type="term" value="P:glycerolipid catabolic process"/>
    <property type="evidence" value="ECO:0007669"/>
    <property type="project" value="TreeGrafter"/>
</dbReference>
<evidence type="ECO:0000313" key="4">
    <source>
        <dbReference type="Proteomes" id="UP000327011"/>
    </source>
</evidence>
<dbReference type="GO" id="GO:0004806">
    <property type="term" value="F:triacylglycerol lipase activity"/>
    <property type="evidence" value="ECO:0007669"/>
    <property type="project" value="TreeGrafter"/>
</dbReference>
<dbReference type="PANTHER" id="PTHR43433:SF5">
    <property type="entry name" value="AB HYDROLASE-1 DOMAIN-CONTAINING PROTEIN"/>
    <property type="match status" value="1"/>
</dbReference>
<dbReference type="PANTHER" id="PTHR43433">
    <property type="entry name" value="HYDROLASE, ALPHA/BETA FOLD FAMILY PROTEIN"/>
    <property type="match status" value="1"/>
</dbReference>
<evidence type="ECO:0000256" key="1">
    <source>
        <dbReference type="SAM" id="MobiDB-lite"/>
    </source>
</evidence>
<dbReference type="Gene3D" id="3.40.50.1820">
    <property type="entry name" value="alpha/beta hydrolase"/>
    <property type="match status" value="1"/>
</dbReference>
<accession>A0A5J5K9S3</accession>
<gene>
    <name evidence="3" type="ORF">F5972_02825</name>
</gene>
<dbReference type="EMBL" id="VYTZ01000001">
    <property type="protein sequence ID" value="KAA9381771.1"/>
    <property type="molecule type" value="Genomic_DNA"/>
</dbReference>
<evidence type="ECO:0000259" key="2">
    <source>
        <dbReference type="Pfam" id="PF00561"/>
    </source>
</evidence>
<protein>
    <submittedName>
        <fullName evidence="3">Alpha/beta hydrolase</fullName>
    </submittedName>
</protein>
<name>A0A5J5K9S3_9ACTN</name>
<keyword evidence="4" id="KW-1185">Reference proteome</keyword>
<organism evidence="3 4">
    <name type="scientific">Microbispora cellulosiformans</name>
    <dbReference type="NCBI Taxonomy" id="2614688"/>
    <lineage>
        <taxon>Bacteria</taxon>
        <taxon>Bacillati</taxon>
        <taxon>Actinomycetota</taxon>
        <taxon>Actinomycetes</taxon>
        <taxon>Streptosporangiales</taxon>
        <taxon>Streptosporangiaceae</taxon>
        <taxon>Microbispora</taxon>
    </lineage>
</organism>
<feature type="compositionally biased region" description="Low complexity" evidence="1">
    <location>
        <begin position="177"/>
        <end position="228"/>
    </location>
</feature>
<dbReference type="Proteomes" id="UP000327011">
    <property type="component" value="Unassembled WGS sequence"/>
</dbReference>
<evidence type="ECO:0000313" key="3">
    <source>
        <dbReference type="EMBL" id="KAA9381771.1"/>
    </source>
</evidence>
<proteinExistence type="predicted"/>
<feature type="domain" description="AB hydrolase-1" evidence="2">
    <location>
        <begin position="25"/>
        <end position="139"/>
    </location>
</feature>
<reference evidence="3 4" key="1">
    <citation type="submission" date="2019-09" db="EMBL/GenBank/DDBJ databases">
        <title>Screening of Novel Bioactive Compounds from Soil-Associated.</title>
        <authorList>
            <person name="Gong X."/>
        </authorList>
    </citation>
    <scope>NUCLEOTIDE SEQUENCE [LARGE SCALE GENOMIC DNA]</scope>
    <source>
        <strain evidence="3 4">Gxj-6</strain>
    </source>
</reference>
<dbReference type="Pfam" id="PF00561">
    <property type="entry name" value="Abhydrolase_1"/>
    <property type="match status" value="1"/>
</dbReference>
<feature type="region of interest" description="Disordered" evidence="1">
    <location>
        <begin position="176"/>
        <end position="228"/>
    </location>
</feature>
<dbReference type="SUPFAM" id="SSF53474">
    <property type="entry name" value="alpha/beta-Hydrolases"/>
    <property type="match status" value="1"/>
</dbReference>
<sequence>MTSPTIGHLRVDGATLHYEVRGEGPLLLLIPGGTGGAASFDGVADDLATTYTVAAYDPRGLSRSPLDDPEAEQRVAQHADDAFRLLELLSPDAPARVVGCSSGAIVALHLLTTRPERIERVVAHEPPVVEVLPDAAEHRALLARVRDTFHREGLMPAAAVFAAGLRRPASVTPVTPAIPAGGADPAAPVDADTAAGAPADRAAPADPADNDAPVGADAPAAPKAAELPPEAAARVERTMGDMPYFLGRIVPSFMAYTPDVDRLRALSDRLVLAAGADSVGELPYRPAAFLAERFGTPLVHFPGGHTGLSTHPAEFGEQLRKVLDA</sequence>
<dbReference type="InterPro" id="IPR029058">
    <property type="entry name" value="AB_hydrolase_fold"/>
</dbReference>